<dbReference type="InterPro" id="IPR007397">
    <property type="entry name" value="F-box-assoc_dom"/>
</dbReference>
<dbReference type="Gene3D" id="1.20.1280.50">
    <property type="match status" value="1"/>
</dbReference>
<dbReference type="InterPro" id="IPR008979">
    <property type="entry name" value="Galactose-bd-like_sf"/>
</dbReference>
<dbReference type="GO" id="GO:0036503">
    <property type="term" value="P:ERAD pathway"/>
    <property type="evidence" value="ECO:0007669"/>
    <property type="project" value="TreeGrafter"/>
</dbReference>
<dbReference type="Pfam" id="PF00646">
    <property type="entry name" value="F-box"/>
    <property type="match status" value="1"/>
</dbReference>
<dbReference type="Pfam" id="PF04300">
    <property type="entry name" value="FBA"/>
    <property type="match status" value="1"/>
</dbReference>
<dbReference type="GO" id="GO:0005737">
    <property type="term" value="C:cytoplasm"/>
    <property type="evidence" value="ECO:0007669"/>
    <property type="project" value="TreeGrafter"/>
</dbReference>
<evidence type="ECO:0000313" key="3">
    <source>
        <dbReference type="Proteomes" id="UP000494165"/>
    </source>
</evidence>
<dbReference type="InterPro" id="IPR039752">
    <property type="entry name" value="F-box_only"/>
</dbReference>
<evidence type="ECO:0000313" key="2">
    <source>
        <dbReference type="EMBL" id="CAB3363609.1"/>
    </source>
</evidence>
<dbReference type="SUPFAM" id="SSF49785">
    <property type="entry name" value="Galactose-binding domain-like"/>
    <property type="match status" value="1"/>
</dbReference>
<dbReference type="SUPFAM" id="SSF81383">
    <property type="entry name" value="F-box domain"/>
    <property type="match status" value="1"/>
</dbReference>
<organism evidence="2 3">
    <name type="scientific">Cloeon dipterum</name>
    <dbReference type="NCBI Taxonomy" id="197152"/>
    <lineage>
        <taxon>Eukaryota</taxon>
        <taxon>Metazoa</taxon>
        <taxon>Ecdysozoa</taxon>
        <taxon>Arthropoda</taxon>
        <taxon>Hexapoda</taxon>
        <taxon>Insecta</taxon>
        <taxon>Pterygota</taxon>
        <taxon>Palaeoptera</taxon>
        <taxon>Ephemeroptera</taxon>
        <taxon>Pisciforma</taxon>
        <taxon>Baetidae</taxon>
        <taxon>Cloeon</taxon>
    </lineage>
</organism>
<dbReference type="GO" id="GO:0019005">
    <property type="term" value="C:SCF ubiquitin ligase complex"/>
    <property type="evidence" value="ECO:0007669"/>
    <property type="project" value="TreeGrafter"/>
</dbReference>
<dbReference type="AlphaFoldDB" id="A0A8S1CE80"/>
<evidence type="ECO:0000259" key="1">
    <source>
        <dbReference type="PROSITE" id="PS50181"/>
    </source>
</evidence>
<dbReference type="PANTHER" id="PTHR12125">
    <property type="entry name" value="F-BOX ONLY PROTEIN 6-LIKE PROTEIN"/>
    <property type="match status" value="1"/>
</dbReference>
<dbReference type="EMBL" id="CADEPI010000012">
    <property type="protein sequence ID" value="CAB3363609.1"/>
    <property type="molecule type" value="Genomic_DNA"/>
</dbReference>
<reference evidence="2 3" key="1">
    <citation type="submission" date="2020-04" db="EMBL/GenBank/DDBJ databases">
        <authorList>
            <person name="Alioto T."/>
            <person name="Alioto T."/>
            <person name="Gomez Garrido J."/>
        </authorList>
    </citation>
    <scope>NUCLEOTIDE SEQUENCE [LARGE SCALE GENOMIC DNA]</scope>
</reference>
<dbReference type="CDD" id="cd09917">
    <property type="entry name" value="F-box_SF"/>
    <property type="match status" value="1"/>
</dbReference>
<keyword evidence="3" id="KW-1185">Reference proteome</keyword>
<dbReference type="GO" id="GO:0061630">
    <property type="term" value="F:ubiquitin protein ligase activity"/>
    <property type="evidence" value="ECO:0007669"/>
    <property type="project" value="TreeGrafter"/>
</dbReference>
<dbReference type="Gene3D" id="2.60.120.260">
    <property type="entry name" value="Galactose-binding domain-like"/>
    <property type="match status" value="1"/>
</dbReference>
<accession>A0A8S1CE80</accession>
<dbReference type="PANTHER" id="PTHR12125:SF5">
    <property type="entry name" value="F-BOX DOMAIN-CONTAINING PROTEIN"/>
    <property type="match status" value="1"/>
</dbReference>
<dbReference type="PROSITE" id="PS50181">
    <property type="entry name" value="FBOX"/>
    <property type="match status" value="1"/>
</dbReference>
<feature type="domain" description="F-box" evidence="1">
    <location>
        <begin position="1"/>
        <end position="46"/>
    </location>
</feature>
<gene>
    <name evidence="2" type="ORF">CLODIP_2_CD02172</name>
</gene>
<dbReference type="GO" id="GO:0031146">
    <property type="term" value="P:SCF-dependent proteasomal ubiquitin-dependent protein catabolic process"/>
    <property type="evidence" value="ECO:0007669"/>
    <property type="project" value="TreeGrafter"/>
</dbReference>
<protein>
    <recommendedName>
        <fullName evidence="1">F-box domain-containing protein</fullName>
    </recommendedName>
</protein>
<dbReference type="GO" id="GO:0006516">
    <property type="term" value="P:glycoprotein catabolic process"/>
    <property type="evidence" value="ECO:0007669"/>
    <property type="project" value="TreeGrafter"/>
</dbReference>
<dbReference type="Proteomes" id="UP000494165">
    <property type="component" value="Unassembled WGS sequence"/>
</dbReference>
<dbReference type="OrthoDB" id="1107553at2759"/>
<proteinExistence type="predicted"/>
<sequence>MESLPFEMLEHIFNFMDNQELCKIQPVCHTWKAVIDGIIIRRFLKTSPRQRSGFNELEISDRVVVAKHFARNLLKNCNFEVSYELNEEIQVLIPGRYYFIQVVLHWETPGINRSMYSTRFPRADSIPKHFVRAHGIGNHELKYMKATSTGDVQSQTIHLKDLNITEEFMDRIQPTVYFEEWIGTYPILYYSMKCCVRVEIFDDNDKLLASKCISLTFQPGGFAVFRRVRSSLKGYGKGARMIRFSHWCKLNCTNYRIHQIDFATVRSCKFALPRVTFALEDFKQTLPTKRSRLLKCFHCLICRGKGGRNGT</sequence>
<dbReference type="InterPro" id="IPR036047">
    <property type="entry name" value="F-box-like_dom_sf"/>
</dbReference>
<name>A0A8S1CE80_9INSE</name>
<dbReference type="SMART" id="SM00256">
    <property type="entry name" value="FBOX"/>
    <property type="match status" value="1"/>
</dbReference>
<comment type="caution">
    <text evidence="2">The sequence shown here is derived from an EMBL/GenBank/DDBJ whole genome shotgun (WGS) entry which is preliminary data.</text>
</comment>
<dbReference type="InterPro" id="IPR001810">
    <property type="entry name" value="F-box_dom"/>
</dbReference>